<accession>A0A8H5CZ51</accession>
<feature type="compositionally biased region" description="Low complexity" evidence="1">
    <location>
        <begin position="149"/>
        <end position="170"/>
    </location>
</feature>
<sequence>MPPPAALSLRPRLSAANLHSAHSNSSAQLDPHPTTPATPHGFRAQINQLIPRHSYFRARVTIHQIDSVPFVSGQFAVRWKFKQVHSPPGVTRSGGLLGIVKTRSKNGDRRAQAVIDATSTTTVTTTSTVSSSSSSSSSSDPSLPSVIVSTNSTDSSRSSSISTTRLSDSTNDASRGASSTTLHIHAPTARVCAPSPTSTPLLPSFSTSTTTTASIASSTADLMTTPARGTTLYTPLKDHSVHWNQTLSTVVRLDVDRDNGYIFPCPFKLVVMQRPNNNDDPDERPESPQEHRLGAVYLNLSEYVGHGPVERRYLLRESRTNATLKLTIELDFISGQASYIPPPLPKGEILNGLSGYLEGELSRSALPSATINTSTSASGSRPSSSGGRHSTTHGIELYGPYSNQEELEMDLFGTTCPKRKKSSKSLGLLNRSRSKLALSSTPDVANLAIGGGADSEGDSDYEFMEYPHHHPHSSMDEPTITITTHLASPPPPHSPDTTTPTPIAMGPTFFDVERLPMAYGTKTTETLIEAIFNPVRISEERCESPFTVYVPTPPRPSLVPVSGQQPPKSSPAAPMRRVEGEGVAQPPHTSSLERRRRRKPVPNIEVASVCSTSSIGTCTSNSTSNTNSSSASASGSGSGSGHSVQDSKTGVVVNANGAGGGGGRVKDWWKRNVGREASRPGTPTGVKA</sequence>
<feature type="compositionally biased region" description="Low complexity" evidence="1">
    <location>
        <begin position="608"/>
        <end position="635"/>
    </location>
</feature>
<dbReference type="EMBL" id="JAACJO010000014">
    <property type="protein sequence ID" value="KAF5350657.1"/>
    <property type="molecule type" value="Genomic_DNA"/>
</dbReference>
<dbReference type="PANTHER" id="PTHR21456">
    <property type="entry name" value="FAMILY WITH SEQUENCE SIMILARITY 102"/>
    <property type="match status" value="1"/>
</dbReference>
<feature type="domain" description="C2 NT-type" evidence="2">
    <location>
        <begin position="46"/>
        <end position="332"/>
    </location>
</feature>
<feature type="region of interest" description="Disordered" evidence="1">
    <location>
        <begin position="17"/>
        <end position="40"/>
    </location>
</feature>
<organism evidence="3 4">
    <name type="scientific">Leucocoprinus leucothites</name>
    <dbReference type="NCBI Taxonomy" id="201217"/>
    <lineage>
        <taxon>Eukaryota</taxon>
        <taxon>Fungi</taxon>
        <taxon>Dikarya</taxon>
        <taxon>Basidiomycota</taxon>
        <taxon>Agaricomycotina</taxon>
        <taxon>Agaricomycetes</taxon>
        <taxon>Agaricomycetidae</taxon>
        <taxon>Agaricales</taxon>
        <taxon>Agaricineae</taxon>
        <taxon>Agaricaceae</taxon>
        <taxon>Leucocoprinus</taxon>
    </lineage>
</organism>
<dbReference type="InterPro" id="IPR019448">
    <property type="entry name" value="NT-C2"/>
</dbReference>
<name>A0A8H5CZ51_9AGAR</name>
<feature type="compositionally biased region" description="Low complexity" evidence="1">
    <location>
        <begin position="373"/>
        <end position="394"/>
    </location>
</feature>
<evidence type="ECO:0000259" key="2">
    <source>
        <dbReference type="PROSITE" id="PS51840"/>
    </source>
</evidence>
<feature type="compositionally biased region" description="Low complexity" evidence="1">
    <location>
        <begin position="193"/>
        <end position="205"/>
    </location>
</feature>
<protein>
    <recommendedName>
        <fullName evidence="2">C2 NT-type domain-containing protein</fullName>
    </recommendedName>
</protein>
<feature type="compositionally biased region" description="Polar residues" evidence="1">
    <location>
        <begin position="171"/>
        <end position="182"/>
    </location>
</feature>
<feature type="compositionally biased region" description="Low complexity" evidence="1">
    <location>
        <begin position="17"/>
        <end position="27"/>
    </location>
</feature>
<feature type="region of interest" description="Disordered" evidence="1">
    <location>
        <begin position="367"/>
        <end position="396"/>
    </location>
</feature>
<dbReference type="OrthoDB" id="3365224at2759"/>
<reference evidence="3 4" key="1">
    <citation type="journal article" date="2020" name="ISME J.">
        <title>Uncovering the hidden diversity of litter-decomposition mechanisms in mushroom-forming fungi.</title>
        <authorList>
            <person name="Floudas D."/>
            <person name="Bentzer J."/>
            <person name="Ahren D."/>
            <person name="Johansson T."/>
            <person name="Persson P."/>
            <person name="Tunlid A."/>
        </authorList>
    </citation>
    <scope>NUCLEOTIDE SEQUENCE [LARGE SCALE GENOMIC DNA]</scope>
    <source>
        <strain evidence="3 4">CBS 146.42</strain>
    </source>
</reference>
<dbReference type="PROSITE" id="PS51840">
    <property type="entry name" value="C2_NT"/>
    <property type="match status" value="1"/>
</dbReference>
<evidence type="ECO:0000256" key="1">
    <source>
        <dbReference type="SAM" id="MobiDB-lite"/>
    </source>
</evidence>
<evidence type="ECO:0000313" key="4">
    <source>
        <dbReference type="Proteomes" id="UP000559027"/>
    </source>
</evidence>
<evidence type="ECO:0000313" key="3">
    <source>
        <dbReference type="EMBL" id="KAF5350657.1"/>
    </source>
</evidence>
<feature type="region of interest" description="Disordered" evidence="1">
    <location>
        <begin position="103"/>
        <end position="205"/>
    </location>
</feature>
<gene>
    <name evidence="3" type="ORF">D9756_008611</name>
</gene>
<dbReference type="Proteomes" id="UP000559027">
    <property type="component" value="Unassembled WGS sequence"/>
</dbReference>
<feature type="compositionally biased region" description="Low complexity" evidence="1">
    <location>
        <begin position="118"/>
        <end position="139"/>
    </location>
</feature>
<comment type="caution">
    <text evidence="3">The sequence shown here is derived from an EMBL/GenBank/DDBJ whole genome shotgun (WGS) entry which is preliminary data.</text>
</comment>
<dbReference type="PANTHER" id="PTHR21456:SF1">
    <property type="entry name" value="C2 NT-TYPE DOMAIN-CONTAINING PROTEIN"/>
    <property type="match status" value="1"/>
</dbReference>
<dbReference type="Pfam" id="PF10358">
    <property type="entry name" value="NT-C2"/>
    <property type="match status" value="1"/>
</dbReference>
<feature type="compositionally biased region" description="Basic and acidic residues" evidence="1">
    <location>
        <begin position="664"/>
        <end position="678"/>
    </location>
</feature>
<feature type="region of interest" description="Disordered" evidence="1">
    <location>
        <begin position="551"/>
        <end position="688"/>
    </location>
</feature>
<proteinExistence type="predicted"/>
<dbReference type="InterPro" id="IPR039931">
    <property type="entry name" value="EEIG1/2-like"/>
</dbReference>
<keyword evidence="4" id="KW-1185">Reference proteome</keyword>
<dbReference type="AlphaFoldDB" id="A0A8H5CZ51"/>